<keyword evidence="2" id="KW-1185">Reference proteome</keyword>
<dbReference type="InterPro" id="IPR029044">
    <property type="entry name" value="Nucleotide-diphossugar_trans"/>
</dbReference>
<dbReference type="SUPFAM" id="SSF53448">
    <property type="entry name" value="Nucleotide-diphospho-sugar transferases"/>
    <property type="match status" value="1"/>
</dbReference>
<organism evidence="1 2">
    <name type="scientific">Prosthecobacter debontii</name>
    <dbReference type="NCBI Taxonomy" id="48467"/>
    <lineage>
        <taxon>Bacteria</taxon>
        <taxon>Pseudomonadati</taxon>
        <taxon>Verrucomicrobiota</taxon>
        <taxon>Verrucomicrobiia</taxon>
        <taxon>Verrucomicrobiales</taxon>
        <taxon>Verrucomicrobiaceae</taxon>
        <taxon>Prosthecobacter</taxon>
    </lineage>
</organism>
<sequence>MADFYQHARLPTLHHLATPDTTARDAELVDLTQDQPVALLLPALFAETQRPALPAILEQVSQVPYLNELVLSMNGMTEDQVPAALDLCREATGGKKVHLLWNDGPALQAAHHRLKEAGLDGTYTGKGANIWMGLTYLRAAGRSRIVISHDTDILNYSSSILSKLTFPIAHPRLGYSFAKGYYSRVADRLYGRVTRLLIFPLIQAFQDVLGAKPLLQHLESFRYPLSGEFAGDLDTISRFSLPPAWGLEIAMLCESQRHLSPAQQCQVDLGFHFEHRHRQLCTAGLEPGLVAAAADVVRCLTFQILRDAEERAAESLLRLVLERYSHHRAPEWMQRYEHVALVNGLHFDPADESFAIRSFTEALEALITTVAKEGLHVPGMRLSPAQALEQIPGLKEQVLAAAL</sequence>
<dbReference type="Gene3D" id="3.90.550.10">
    <property type="entry name" value="Spore Coat Polysaccharide Biosynthesis Protein SpsA, Chain A"/>
    <property type="match status" value="1"/>
</dbReference>
<dbReference type="OrthoDB" id="9477at2"/>
<evidence type="ECO:0000313" key="1">
    <source>
        <dbReference type="EMBL" id="SKA76310.1"/>
    </source>
</evidence>
<name>A0A1T4WG93_9BACT</name>
<dbReference type="STRING" id="48467.SAMN02745166_00146"/>
<dbReference type="RefSeq" id="WP_078811387.1">
    <property type="nucleotide sequence ID" value="NZ_FUYE01000001.1"/>
</dbReference>
<reference evidence="2" key="1">
    <citation type="submission" date="2017-02" db="EMBL/GenBank/DDBJ databases">
        <authorList>
            <person name="Varghese N."/>
            <person name="Submissions S."/>
        </authorList>
    </citation>
    <scope>NUCLEOTIDE SEQUENCE [LARGE SCALE GENOMIC DNA]</scope>
    <source>
        <strain evidence="2">ATCC 700200</strain>
    </source>
</reference>
<gene>
    <name evidence="1" type="ORF">SAMN02745166_00146</name>
</gene>
<dbReference type="AlphaFoldDB" id="A0A1T4WG93"/>
<dbReference type="Proteomes" id="UP000190774">
    <property type="component" value="Unassembled WGS sequence"/>
</dbReference>
<accession>A0A1T4WG93</accession>
<evidence type="ECO:0000313" key="2">
    <source>
        <dbReference type="Proteomes" id="UP000190774"/>
    </source>
</evidence>
<proteinExistence type="predicted"/>
<protein>
    <submittedName>
        <fullName evidence="1">Glucosyl-3-phosphoglycerate synthase</fullName>
    </submittedName>
</protein>
<dbReference type="EMBL" id="FUYE01000001">
    <property type="protein sequence ID" value="SKA76310.1"/>
    <property type="molecule type" value="Genomic_DNA"/>
</dbReference>